<dbReference type="InterPro" id="IPR037069">
    <property type="entry name" value="AcylCoA_DH/ox_N_sf"/>
</dbReference>
<evidence type="ECO:0000256" key="1">
    <source>
        <dbReference type="ARBA" id="ARBA00001974"/>
    </source>
</evidence>
<accession>A0ABW2CA93</accession>
<evidence type="ECO:0000256" key="5">
    <source>
        <dbReference type="ARBA" id="ARBA00022946"/>
    </source>
</evidence>
<dbReference type="InterPro" id="IPR009075">
    <property type="entry name" value="AcylCo_DH/oxidase_C"/>
</dbReference>
<gene>
    <name evidence="12" type="ORF">ACFQGD_31430</name>
</gene>
<evidence type="ECO:0000256" key="7">
    <source>
        <dbReference type="RuleBase" id="RU362125"/>
    </source>
</evidence>
<name>A0ABW2CA93_9PSEU</name>
<dbReference type="Proteomes" id="UP001596337">
    <property type="component" value="Unassembled WGS sequence"/>
</dbReference>
<protein>
    <submittedName>
        <fullName evidence="12">Acyl-CoA dehydrogenase family protein</fullName>
    </submittedName>
</protein>
<dbReference type="RefSeq" id="WP_345391591.1">
    <property type="nucleotide sequence ID" value="NZ_BAABLA010000007.1"/>
</dbReference>
<evidence type="ECO:0000259" key="11">
    <source>
        <dbReference type="Pfam" id="PF21343"/>
    </source>
</evidence>
<dbReference type="Gene3D" id="2.40.110.10">
    <property type="entry name" value="Butyryl-CoA Dehydrogenase, subunit A, domain 2"/>
    <property type="match status" value="1"/>
</dbReference>
<evidence type="ECO:0000256" key="4">
    <source>
        <dbReference type="ARBA" id="ARBA00022827"/>
    </source>
</evidence>
<dbReference type="Pfam" id="PF00441">
    <property type="entry name" value="Acyl-CoA_dh_1"/>
    <property type="match status" value="1"/>
</dbReference>
<evidence type="ECO:0000313" key="12">
    <source>
        <dbReference type="EMBL" id="MFC6871642.1"/>
    </source>
</evidence>
<keyword evidence="13" id="KW-1185">Reference proteome</keyword>
<dbReference type="Gene3D" id="1.10.540.10">
    <property type="entry name" value="Acyl-CoA dehydrogenase/oxidase, N-terminal domain"/>
    <property type="match status" value="1"/>
</dbReference>
<keyword evidence="3 7" id="KW-0285">Flavoprotein</keyword>
<dbReference type="Pfam" id="PF21343">
    <property type="entry name" value="ACAD9-ACADV_C"/>
    <property type="match status" value="1"/>
</dbReference>
<dbReference type="InterPro" id="IPR049448">
    <property type="entry name" value="ACAD9/ACADV-like_C"/>
</dbReference>
<keyword evidence="5" id="KW-0809">Transit peptide</keyword>
<dbReference type="Gene3D" id="1.20.140.10">
    <property type="entry name" value="Butyryl-CoA Dehydrogenase, subunit A, domain 3"/>
    <property type="match status" value="2"/>
</dbReference>
<dbReference type="InterPro" id="IPR013786">
    <property type="entry name" value="AcylCoA_DH/ox_N"/>
</dbReference>
<sequence length="577" mass="63532">MSDDTTNQPARDQQVSSFAKSMFAGELPDELVFPFPKLSRDESRKVHGLIDSAHEFLDDSYDPALVEQERWVGDHIIKGLGERGLLGLYVSPEYGGQGLSQTGYCRVMEEFGGYDATLSVVMGVHQSIGMKPIHMFGTEEQKARFLPDLAAGRKLAAFGLTEPNAGSDAYHVETYAERQADGSFLLNGEKRWIGNGAKDVVCVFARCENGHVALIVEKGMDGFEAPHRFDTLGLLGNDLRKLTFNNVRVPKENVLGEPGEGFRIAMSTLNNGRMSLGTGVVGGTKALIKQAIEHTTRREQFGMPLADFELVEDKVGWMVSYLYGLESLAYLTTGLVDAGVPDYSVESAMSKVAATEFNWYAVNRVFQLMGGEAYMADSPISKTLRDTRIFPIFEGANDVLRAFIALSGMKTVAGEFEDLRSINLSDPIGSIGTLAEFVRGQVSRRLRPASLEAAHPKLAKQAEAVSNQTRQLRGAVETLLRTHGKDVQLRQRQQKRIADAACDIYAQVATISRTTALFEDQGVEASGQERYIASSFCDRAAHRVGAQLRLVERNDDEQMHSIARLAYNRGGYTPRLH</sequence>
<evidence type="ECO:0000313" key="13">
    <source>
        <dbReference type="Proteomes" id="UP001596337"/>
    </source>
</evidence>
<dbReference type="InterPro" id="IPR046373">
    <property type="entry name" value="Acyl-CoA_Oxase/DH_mid-dom_sf"/>
</dbReference>
<dbReference type="EMBL" id="JBHSXX010000001">
    <property type="protein sequence ID" value="MFC6871642.1"/>
    <property type="molecule type" value="Genomic_DNA"/>
</dbReference>
<dbReference type="InterPro" id="IPR036250">
    <property type="entry name" value="AcylCo_DH-like_C"/>
</dbReference>
<dbReference type="PANTHER" id="PTHR43884:SF9">
    <property type="entry name" value="COMPLEX I ASSEMBLY FACTOR ACAD9, MITOCHONDRIAL"/>
    <property type="match status" value="1"/>
</dbReference>
<dbReference type="Pfam" id="PF02770">
    <property type="entry name" value="Acyl-CoA_dh_M"/>
    <property type="match status" value="1"/>
</dbReference>
<keyword evidence="4 7" id="KW-0274">FAD</keyword>
<comment type="similarity">
    <text evidence="2 7">Belongs to the acyl-CoA dehydrogenase family.</text>
</comment>
<evidence type="ECO:0000256" key="3">
    <source>
        <dbReference type="ARBA" id="ARBA00022630"/>
    </source>
</evidence>
<reference evidence="13" key="1">
    <citation type="journal article" date="2019" name="Int. J. Syst. Evol. Microbiol.">
        <title>The Global Catalogue of Microorganisms (GCM) 10K type strain sequencing project: providing services to taxonomists for standard genome sequencing and annotation.</title>
        <authorList>
            <consortium name="The Broad Institute Genomics Platform"/>
            <consortium name="The Broad Institute Genome Sequencing Center for Infectious Disease"/>
            <person name="Wu L."/>
            <person name="Ma J."/>
        </authorList>
    </citation>
    <scope>NUCLEOTIDE SEQUENCE [LARGE SCALE GENOMIC DNA]</scope>
    <source>
        <strain evidence="13">KCTC 32255</strain>
    </source>
</reference>
<dbReference type="SUPFAM" id="SSF56645">
    <property type="entry name" value="Acyl-CoA dehydrogenase NM domain-like"/>
    <property type="match status" value="1"/>
</dbReference>
<evidence type="ECO:0000256" key="2">
    <source>
        <dbReference type="ARBA" id="ARBA00009347"/>
    </source>
</evidence>
<dbReference type="Pfam" id="PF02771">
    <property type="entry name" value="Acyl-CoA_dh_N"/>
    <property type="match status" value="1"/>
</dbReference>
<proteinExistence type="inferred from homology"/>
<evidence type="ECO:0000256" key="6">
    <source>
        <dbReference type="ARBA" id="ARBA00023002"/>
    </source>
</evidence>
<keyword evidence="6 7" id="KW-0560">Oxidoreductase</keyword>
<dbReference type="InterPro" id="IPR006091">
    <property type="entry name" value="Acyl-CoA_Oxase/DH_mid-dom"/>
</dbReference>
<feature type="domain" description="Acyl-CoA dehydrogenase/oxidase C-terminal" evidence="8">
    <location>
        <begin position="259"/>
        <end position="405"/>
    </location>
</feature>
<feature type="domain" description="Acyl-CoA dehydrogenase/oxidase N-terminal" evidence="10">
    <location>
        <begin position="49"/>
        <end position="152"/>
    </location>
</feature>
<evidence type="ECO:0000259" key="8">
    <source>
        <dbReference type="Pfam" id="PF00441"/>
    </source>
</evidence>
<feature type="domain" description="Acyl-CoA oxidase/dehydrogenase middle" evidence="9">
    <location>
        <begin position="157"/>
        <end position="247"/>
    </location>
</feature>
<organism evidence="12 13">
    <name type="scientific">Haloechinothrix salitolerans</name>
    <dbReference type="NCBI Taxonomy" id="926830"/>
    <lineage>
        <taxon>Bacteria</taxon>
        <taxon>Bacillati</taxon>
        <taxon>Actinomycetota</taxon>
        <taxon>Actinomycetes</taxon>
        <taxon>Pseudonocardiales</taxon>
        <taxon>Pseudonocardiaceae</taxon>
        <taxon>Haloechinothrix</taxon>
    </lineage>
</organism>
<evidence type="ECO:0000259" key="10">
    <source>
        <dbReference type="Pfam" id="PF02771"/>
    </source>
</evidence>
<comment type="caution">
    <text evidence="12">The sequence shown here is derived from an EMBL/GenBank/DDBJ whole genome shotgun (WGS) entry which is preliminary data.</text>
</comment>
<dbReference type="SUPFAM" id="SSF47203">
    <property type="entry name" value="Acyl-CoA dehydrogenase C-terminal domain-like"/>
    <property type="match status" value="1"/>
</dbReference>
<dbReference type="InterPro" id="IPR009100">
    <property type="entry name" value="AcylCoA_DH/oxidase_NM_dom_sf"/>
</dbReference>
<evidence type="ECO:0000259" key="9">
    <source>
        <dbReference type="Pfam" id="PF02770"/>
    </source>
</evidence>
<dbReference type="PANTHER" id="PTHR43884">
    <property type="entry name" value="ACYL-COA DEHYDROGENASE"/>
    <property type="match status" value="1"/>
</dbReference>
<feature type="domain" description="ACAD9/ACADV-like C-terminal" evidence="11">
    <location>
        <begin position="456"/>
        <end position="568"/>
    </location>
</feature>
<comment type="cofactor">
    <cofactor evidence="1 7">
        <name>FAD</name>
        <dbReference type="ChEBI" id="CHEBI:57692"/>
    </cofactor>
</comment>